<feature type="transmembrane region" description="Helical" evidence="1">
    <location>
        <begin position="58"/>
        <end position="78"/>
    </location>
</feature>
<feature type="transmembrane region" description="Helical" evidence="1">
    <location>
        <begin position="12"/>
        <end position="38"/>
    </location>
</feature>
<organism evidence="2 3">
    <name type="scientific">Streptomyces nigrescens</name>
    <dbReference type="NCBI Taxonomy" id="1920"/>
    <lineage>
        <taxon>Bacteria</taxon>
        <taxon>Bacillati</taxon>
        <taxon>Actinomycetota</taxon>
        <taxon>Actinomycetes</taxon>
        <taxon>Kitasatosporales</taxon>
        <taxon>Streptomycetaceae</taxon>
        <taxon>Streptomyces</taxon>
    </lineage>
</organism>
<name>A0A640TLR6_STRNI</name>
<sequence>MTTPTHSRSPRGGLRIGTVLGACLLPTIEAPLAFVTLVQLMPRGDGAVEFDAAQEFALLSNLGMGWAMLCLVLTLPFVRTRTLRPWWYAPPLAMLLALAARLLFFPPYGS</sequence>
<gene>
    <name evidence="2" type="ORF">Sliba_50200</name>
</gene>
<accession>A0A640TLR6</accession>
<dbReference type="Proteomes" id="UP000429552">
    <property type="component" value="Unassembled WGS sequence"/>
</dbReference>
<dbReference type="EMBL" id="BLIP01000001">
    <property type="protein sequence ID" value="GFE24567.1"/>
    <property type="molecule type" value="Genomic_DNA"/>
</dbReference>
<evidence type="ECO:0000256" key="1">
    <source>
        <dbReference type="SAM" id="Phobius"/>
    </source>
</evidence>
<evidence type="ECO:0000313" key="3">
    <source>
        <dbReference type="Proteomes" id="UP000429552"/>
    </source>
</evidence>
<comment type="caution">
    <text evidence="2">The sequence shown here is derived from an EMBL/GenBank/DDBJ whole genome shotgun (WGS) entry which is preliminary data.</text>
</comment>
<keyword evidence="1" id="KW-0472">Membrane</keyword>
<evidence type="ECO:0000313" key="2">
    <source>
        <dbReference type="EMBL" id="GFE24567.1"/>
    </source>
</evidence>
<reference evidence="2 3" key="1">
    <citation type="submission" date="2019-12" db="EMBL/GenBank/DDBJ databases">
        <title>Whole genome shotgun sequence of Streptomyces libani subsp. libani NBRC 13452.</title>
        <authorList>
            <person name="Ichikawa N."/>
            <person name="Kimura A."/>
            <person name="Kitahashi Y."/>
            <person name="Komaki H."/>
            <person name="Tamura T."/>
        </authorList>
    </citation>
    <scope>NUCLEOTIDE SEQUENCE [LARGE SCALE GENOMIC DNA]</scope>
    <source>
        <strain evidence="2 3">NBRC 13452</strain>
    </source>
</reference>
<keyword evidence="1" id="KW-1133">Transmembrane helix</keyword>
<protein>
    <submittedName>
        <fullName evidence="2">Uncharacterized protein</fullName>
    </submittedName>
</protein>
<proteinExistence type="predicted"/>
<feature type="transmembrane region" description="Helical" evidence="1">
    <location>
        <begin position="85"/>
        <end position="104"/>
    </location>
</feature>
<keyword evidence="1" id="KW-0812">Transmembrane</keyword>
<dbReference type="AlphaFoldDB" id="A0A640TLR6"/>